<reference evidence="3 4" key="1">
    <citation type="submission" date="2019-01" db="EMBL/GenBank/DDBJ databases">
        <title>Genomic insights into a novel species Rhodoferax sp.</title>
        <authorList>
            <person name="Jin L."/>
        </authorList>
    </citation>
    <scope>NUCLEOTIDE SEQUENCE [LARGE SCALE GENOMIC DNA]</scope>
    <source>
        <strain evidence="3 4">CHu59-6-5</strain>
    </source>
</reference>
<evidence type="ECO:0000259" key="2">
    <source>
        <dbReference type="Pfam" id="PF12849"/>
    </source>
</evidence>
<keyword evidence="1" id="KW-0732">Signal</keyword>
<evidence type="ECO:0000313" key="3">
    <source>
        <dbReference type="EMBL" id="QDL36991.1"/>
    </source>
</evidence>
<gene>
    <name evidence="3" type="ORF">EUB48_06605</name>
</gene>
<protein>
    <submittedName>
        <fullName evidence="3">Extracellular solute-binding protein</fullName>
    </submittedName>
</protein>
<dbReference type="InterPro" id="IPR052738">
    <property type="entry name" value="ABC-Tungstate_binding"/>
</dbReference>
<dbReference type="KEGG" id="rhf:EUB48_06605"/>
<evidence type="ECO:0000313" key="4">
    <source>
        <dbReference type="Proteomes" id="UP000316798"/>
    </source>
</evidence>
<accession>A0A515D9A1</accession>
<dbReference type="PANTHER" id="PTHR37945">
    <property type="entry name" value="EXTRACELLULAR TUNGSTATE BINDING PROTEIN"/>
    <property type="match status" value="1"/>
</dbReference>
<dbReference type="AlphaFoldDB" id="A0A515D9A1"/>
<keyword evidence="4" id="KW-1185">Reference proteome</keyword>
<dbReference type="SUPFAM" id="SSF53850">
    <property type="entry name" value="Periplasmic binding protein-like II"/>
    <property type="match status" value="1"/>
</dbReference>
<sequence length="291" mass="31155">MKSRTSVTCHHIFKPFRAATLVRWGLVATLSVASWSAGAQPAAAQAQTIVMASTTSTEQSGLFGYLLPAFKKASGIDIKVVAVGTGQALDMARRGDADVVFVHDQAAEEKFMAEGYGIKRFPVMYNDFVLIGPAADPAKVKGRDIVGALKRLSAANASFISRGDKSGTDAAERRYWKQAGLADHKGTGYKECGCGMGPALNIASSTGAYVLSDRGTWLSFKNRGDLTVLVEGDTKLFNQYGVMVVNPAKHPQVKVPQAQKFVDWVISPAGQTTIAGYKIEGQQLFFPNATQ</sequence>
<feature type="signal peptide" evidence="1">
    <location>
        <begin position="1"/>
        <end position="39"/>
    </location>
</feature>
<dbReference type="Pfam" id="PF12849">
    <property type="entry name" value="PBP_like_2"/>
    <property type="match status" value="1"/>
</dbReference>
<name>A0A515D9A1_9BURK</name>
<proteinExistence type="predicted"/>
<dbReference type="PANTHER" id="PTHR37945:SF1">
    <property type="entry name" value="EXTRACELLULAR TUNGSTATE BINDING PROTEIN"/>
    <property type="match status" value="1"/>
</dbReference>
<feature type="domain" description="PBP" evidence="2">
    <location>
        <begin position="42"/>
        <end position="268"/>
    </location>
</feature>
<feature type="chain" id="PRO_5022224930" evidence="1">
    <location>
        <begin position="40"/>
        <end position="291"/>
    </location>
</feature>
<dbReference type="Gene3D" id="3.40.190.10">
    <property type="entry name" value="Periplasmic binding protein-like II"/>
    <property type="match status" value="2"/>
</dbReference>
<dbReference type="InterPro" id="IPR024370">
    <property type="entry name" value="PBP_domain"/>
</dbReference>
<dbReference type="RefSeq" id="WP_142818147.1">
    <property type="nucleotide sequence ID" value="NZ_CP035503.1"/>
</dbReference>
<dbReference type="Proteomes" id="UP000316798">
    <property type="component" value="Chromosome"/>
</dbReference>
<organism evidence="3 4">
    <name type="scientific">Rhodoferax sediminis</name>
    <dbReference type="NCBI Taxonomy" id="2509614"/>
    <lineage>
        <taxon>Bacteria</taxon>
        <taxon>Pseudomonadati</taxon>
        <taxon>Pseudomonadota</taxon>
        <taxon>Betaproteobacteria</taxon>
        <taxon>Burkholderiales</taxon>
        <taxon>Comamonadaceae</taxon>
        <taxon>Rhodoferax</taxon>
    </lineage>
</organism>
<dbReference type="EMBL" id="CP035503">
    <property type="protein sequence ID" value="QDL36991.1"/>
    <property type="molecule type" value="Genomic_DNA"/>
</dbReference>
<evidence type="ECO:0000256" key="1">
    <source>
        <dbReference type="SAM" id="SignalP"/>
    </source>
</evidence>
<dbReference type="OrthoDB" id="186379at2"/>